<organism evidence="2 3">
    <name type="scientific">Papillibacter cinnamivorans DSM 12816</name>
    <dbReference type="NCBI Taxonomy" id="1122930"/>
    <lineage>
        <taxon>Bacteria</taxon>
        <taxon>Bacillati</taxon>
        <taxon>Bacillota</taxon>
        <taxon>Clostridia</taxon>
        <taxon>Eubacteriales</taxon>
        <taxon>Oscillospiraceae</taxon>
        <taxon>Papillibacter</taxon>
    </lineage>
</organism>
<keyword evidence="1" id="KW-0812">Transmembrane</keyword>
<proteinExistence type="predicted"/>
<dbReference type="STRING" id="1122930.SAMN02745168_0035"/>
<evidence type="ECO:0000313" key="2">
    <source>
        <dbReference type="EMBL" id="SMC85541.1"/>
    </source>
</evidence>
<gene>
    <name evidence="2" type="ORF">SAMN02745168_0035</name>
</gene>
<sequence>MKRFNWGEGQKQFARLFDKLKYVLLVILAGVILMIVPFGSGGDTKKTQDSQEESFSLEETERRIEKALSQIQGAGEVTLVLTVKSGTERVLAQDEEISYQETGEDKELKSSVTNVIVSQGSGAEDTVVTKSIHPEYQGALAVCRGAGDAKVRLQVTAAIAALTGLGTDKISVVQMEG</sequence>
<keyword evidence="1" id="KW-1133">Transmembrane helix</keyword>
<name>A0A1W2CK27_9FIRM</name>
<feature type="transmembrane region" description="Helical" evidence="1">
    <location>
        <begin position="20"/>
        <end position="39"/>
    </location>
</feature>
<keyword evidence="1" id="KW-0472">Membrane</keyword>
<dbReference type="RefSeq" id="WP_084235462.1">
    <property type="nucleotide sequence ID" value="NZ_FWXW01000010.1"/>
</dbReference>
<dbReference type="Proteomes" id="UP000192790">
    <property type="component" value="Unassembled WGS sequence"/>
</dbReference>
<protein>
    <submittedName>
        <fullName evidence="2">Stage III sporulation protein AG</fullName>
    </submittedName>
</protein>
<evidence type="ECO:0000313" key="3">
    <source>
        <dbReference type="Proteomes" id="UP000192790"/>
    </source>
</evidence>
<dbReference type="AlphaFoldDB" id="A0A1W2CK27"/>
<dbReference type="EMBL" id="FWXW01000010">
    <property type="protein sequence ID" value="SMC85541.1"/>
    <property type="molecule type" value="Genomic_DNA"/>
</dbReference>
<accession>A0A1W2CK27</accession>
<keyword evidence="3" id="KW-1185">Reference proteome</keyword>
<reference evidence="2 3" key="1">
    <citation type="submission" date="2017-04" db="EMBL/GenBank/DDBJ databases">
        <authorList>
            <person name="Afonso C.L."/>
            <person name="Miller P.J."/>
            <person name="Scott M.A."/>
            <person name="Spackman E."/>
            <person name="Goraichik I."/>
            <person name="Dimitrov K.M."/>
            <person name="Suarez D.L."/>
            <person name="Swayne D.E."/>
        </authorList>
    </citation>
    <scope>NUCLEOTIDE SEQUENCE [LARGE SCALE GENOMIC DNA]</scope>
    <source>
        <strain evidence="2 3">DSM 12816</strain>
    </source>
</reference>
<dbReference type="OrthoDB" id="1734162at2"/>
<evidence type="ECO:0000256" key="1">
    <source>
        <dbReference type="SAM" id="Phobius"/>
    </source>
</evidence>